<organism evidence="2 3">
    <name type="scientific">Aquamicrobium terrae</name>
    <dbReference type="NCBI Taxonomy" id="1324945"/>
    <lineage>
        <taxon>Bacteria</taxon>
        <taxon>Pseudomonadati</taxon>
        <taxon>Pseudomonadota</taxon>
        <taxon>Alphaproteobacteria</taxon>
        <taxon>Hyphomicrobiales</taxon>
        <taxon>Phyllobacteriaceae</taxon>
        <taxon>Aquamicrobium</taxon>
    </lineage>
</organism>
<sequence>MATASSVQREPSMEEILASIRRIIEDSDSGRKPTEAFGETGTEAETTEGPEPSVVDVFRSELRSGTEAASVKPSVAEPLGIASTAPEPALSLAASSPEEKSKESVSPASASAAAFTRIDFTRPDSARPAAEQTARPLRTPDDWHVPVEIAEAEPGETKAQADQAMAPAAAMPSRSAAASTERTAGETASPDIPAAMHDPATAGDATDAAAARPALVSEKTSRQVAAAFEELSEAFAARSKKSLDEMAEEMLRPMLQEWLDNNLPTLVERLVREEIERVARGT</sequence>
<evidence type="ECO:0000256" key="1">
    <source>
        <dbReference type="SAM" id="MobiDB-lite"/>
    </source>
</evidence>
<feature type="region of interest" description="Disordered" evidence="1">
    <location>
        <begin position="22"/>
        <end position="215"/>
    </location>
</feature>
<evidence type="ECO:0000313" key="2">
    <source>
        <dbReference type="EMBL" id="MET3790398.1"/>
    </source>
</evidence>
<feature type="compositionally biased region" description="Low complexity" evidence="1">
    <location>
        <begin position="104"/>
        <end position="114"/>
    </location>
</feature>
<dbReference type="Pfam" id="PF10691">
    <property type="entry name" value="DUF2497"/>
    <property type="match status" value="1"/>
</dbReference>
<reference evidence="2 3" key="1">
    <citation type="submission" date="2024-06" db="EMBL/GenBank/DDBJ databases">
        <title>Genomic Encyclopedia of Type Strains, Phase IV (KMG-IV): sequencing the most valuable type-strain genomes for metagenomic binning, comparative biology and taxonomic classification.</title>
        <authorList>
            <person name="Goeker M."/>
        </authorList>
    </citation>
    <scope>NUCLEOTIDE SEQUENCE [LARGE SCALE GENOMIC DNA]</scope>
    <source>
        <strain evidence="2 3">DSM 27865</strain>
    </source>
</reference>
<evidence type="ECO:0000313" key="3">
    <source>
        <dbReference type="Proteomes" id="UP001549076"/>
    </source>
</evidence>
<protein>
    <submittedName>
        <fullName evidence="2">Cell pole-organizing protein PopZ</fullName>
    </submittedName>
</protein>
<accession>A0ABV2MUC2</accession>
<feature type="compositionally biased region" description="Low complexity" evidence="1">
    <location>
        <begin position="35"/>
        <end position="52"/>
    </location>
</feature>
<dbReference type="RefSeq" id="WP_354192557.1">
    <property type="nucleotide sequence ID" value="NZ_JBEPML010000002.1"/>
</dbReference>
<dbReference type="Proteomes" id="UP001549076">
    <property type="component" value="Unassembled WGS sequence"/>
</dbReference>
<name>A0ABV2MUC2_9HYPH</name>
<keyword evidence="3" id="KW-1185">Reference proteome</keyword>
<dbReference type="InterPro" id="IPR019632">
    <property type="entry name" value="DUF2497"/>
</dbReference>
<feature type="compositionally biased region" description="Basic and acidic residues" evidence="1">
    <location>
        <begin position="22"/>
        <end position="34"/>
    </location>
</feature>
<feature type="compositionally biased region" description="Low complexity" evidence="1">
    <location>
        <begin position="160"/>
        <end position="189"/>
    </location>
</feature>
<comment type="caution">
    <text evidence="2">The sequence shown here is derived from an EMBL/GenBank/DDBJ whole genome shotgun (WGS) entry which is preliminary data.</text>
</comment>
<feature type="compositionally biased region" description="Low complexity" evidence="1">
    <location>
        <begin position="82"/>
        <end position="96"/>
    </location>
</feature>
<dbReference type="EMBL" id="JBEPML010000002">
    <property type="protein sequence ID" value="MET3790398.1"/>
    <property type="molecule type" value="Genomic_DNA"/>
</dbReference>
<feature type="compositionally biased region" description="Low complexity" evidence="1">
    <location>
        <begin position="198"/>
        <end position="214"/>
    </location>
</feature>
<proteinExistence type="predicted"/>
<gene>
    <name evidence="2" type="ORF">ABID37_000589</name>
</gene>